<keyword evidence="3" id="KW-1185">Reference proteome</keyword>
<dbReference type="InterPro" id="IPR036397">
    <property type="entry name" value="RNaseH_sf"/>
</dbReference>
<evidence type="ECO:0000259" key="1">
    <source>
        <dbReference type="PROSITE" id="PS50994"/>
    </source>
</evidence>
<feature type="domain" description="Integrase catalytic" evidence="1">
    <location>
        <begin position="1"/>
        <end position="105"/>
    </location>
</feature>
<dbReference type="GO" id="GO:0015074">
    <property type="term" value="P:DNA integration"/>
    <property type="evidence" value="ECO:0007669"/>
    <property type="project" value="InterPro"/>
</dbReference>
<dbReference type="EMBL" id="JBAMIC010000012">
    <property type="protein sequence ID" value="KAK7098153.1"/>
    <property type="molecule type" value="Genomic_DNA"/>
</dbReference>
<gene>
    <name evidence="2" type="ORF">V1264_002511</name>
</gene>
<name>A0AAN9B2X5_9CAEN</name>
<dbReference type="PANTHER" id="PTHR37984">
    <property type="entry name" value="PROTEIN CBG26694"/>
    <property type="match status" value="1"/>
</dbReference>
<evidence type="ECO:0000313" key="3">
    <source>
        <dbReference type="Proteomes" id="UP001374579"/>
    </source>
</evidence>
<reference evidence="2 3" key="1">
    <citation type="submission" date="2024-02" db="EMBL/GenBank/DDBJ databases">
        <title>Chromosome-scale genome assembly of the rough periwinkle Littorina saxatilis.</title>
        <authorList>
            <person name="De Jode A."/>
            <person name="Faria R."/>
            <person name="Formenti G."/>
            <person name="Sims Y."/>
            <person name="Smith T.P."/>
            <person name="Tracey A."/>
            <person name="Wood J.M.D."/>
            <person name="Zagrodzka Z.B."/>
            <person name="Johannesson K."/>
            <person name="Butlin R.K."/>
            <person name="Leder E.H."/>
        </authorList>
    </citation>
    <scope>NUCLEOTIDE SEQUENCE [LARGE SCALE GENOMIC DNA]</scope>
    <source>
        <strain evidence="2">Snail1</strain>
        <tissue evidence="2">Muscle</tissue>
    </source>
</reference>
<dbReference type="Proteomes" id="UP001374579">
    <property type="component" value="Unassembled WGS sequence"/>
</dbReference>
<proteinExistence type="predicted"/>
<dbReference type="InterPro" id="IPR001584">
    <property type="entry name" value="Integrase_cat-core"/>
</dbReference>
<dbReference type="InterPro" id="IPR012337">
    <property type="entry name" value="RNaseH-like_sf"/>
</dbReference>
<dbReference type="InterPro" id="IPR050951">
    <property type="entry name" value="Retrovirus_Pol_polyprotein"/>
</dbReference>
<dbReference type="SUPFAM" id="SSF53098">
    <property type="entry name" value="Ribonuclease H-like"/>
    <property type="match status" value="1"/>
</dbReference>
<dbReference type="GO" id="GO:0003676">
    <property type="term" value="F:nucleic acid binding"/>
    <property type="evidence" value="ECO:0007669"/>
    <property type="project" value="InterPro"/>
</dbReference>
<sequence length="105" mass="11874">MPHDLPSRQWETFDVDLFEFEGRNYLVTVDYFSNFLEIDRLENTTSTTIIKKLKSHFARCGSPCVLISDNGPQFTLLAVAHLVSSSVTTAHSSPCSLWLTLCPHQ</sequence>
<dbReference type="PROSITE" id="PS50994">
    <property type="entry name" value="INTEGRASE"/>
    <property type="match status" value="1"/>
</dbReference>
<protein>
    <recommendedName>
        <fullName evidence="1">Integrase catalytic domain-containing protein</fullName>
    </recommendedName>
</protein>
<organism evidence="2 3">
    <name type="scientific">Littorina saxatilis</name>
    <dbReference type="NCBI Taxonomy" id="31220"/>
    <lineage>
        <taxon>Eukaryota</taxon>
        <taxon>Metazoa</taxon>
        <taxon>Spiralia</taxon>
        <taxon>Lophotrochozoa</taxon>
        <taxon>Mollusca</taxon>
        <taxon>Gastropoda</taxon>
        <taxon>Caenogastropoda</taxon>
        <taxon>Littorinimorpha</taxon>
        <taxon>Littorinoidea</taxon>
        <taxon>Littorinidae</taxon>
        <taxon>Littorina</taxon>
    </lineage>
</organism>
<dbReference type="PANTHER" id="PTHR37984:SF8">
    <property type="entry name" value="CCHC-TYPE DOMAIN-CONTAINING PROTEIN"/>
    <property type="match status" value="1"/>
</dbReference>
<dbReference type="AlphaFoldDB" id="A0AAN9B2X5"/>
<accession>A0AAN9B2X5</accession>
<comment type="caution">
    <text evidence="2">The sequence shown here is derived from an EMBL/GenBank/DDBJ whole genome shotgun (WGS) entry which is preliminary data.</text>
</comment>
<evidence type="ECO:0000313" key="2">
    <source>
        <dbReference type="EMBL" id="KAK7098153.1"/>
    </source>
</evidence>
<dbReference type="Gene3D" id="3.30.420.10">
    <property type="entry name" value="Ribonuclease H-like superfamily/Ribonuclease H"/>
    <property type="match status" value="1"/>
</dbReference>